<name>A0ACC1L4A5_9FUNG</name>
<dbReference type="EMBL" id="JANBUN010000986">
    <property type="protein sequence ID" value="KAJ2800253.1"/>
    <property type="molecule type" value="Genomic_DNA"/>
</dbReference>
<protein>
    <submittedName>
        <fullName evidence="1">Uncharacterized protein</fullName>
    </submittedName>
</protein>
<keyword evidence="2" id="KW-1185">Reference proteome</keyword>
<reference evidence="1" key="1">
    <citation type="submission" date="2022-07" db="EMBL/GenBank/DDBJ databases">
        <title>Phylogenomic reconstructions and comparative analyses of Kickxellomycotina fungi.</title>
        <authorList>
            <person name="Reynolds N.K."/>
            <person name="Stajich J.E."/>
            <person name="Barry K."/>
            <person name="Grigoriev I.V."/>
            <person name="Crous P."/>
            <person name="Smith M.E."/>
        </authorList>
    </citation>
    <scope>NUCLEOTIDE SEQUENCE</scope>
    <source>
        <strain evidence="1">BCRC 34780</strain>
    </source>
</reference>
<evidence type="ECO:0000313" key="1">
    <source>
        <dbReference type="EMBL" id="KAJ2800253.1"/>
    </source>
</evidence>
<organism evidence="1 2">
    <name type="scientific">Coemansia helicoidea</name>
    <dbReference type="NCBI Taxonomy" id="1286919"/>
    <lineage>
        <taxon>Eukaryota</taxon>
        <taxon>Fungi</taxon>
        <taxon>Fungi incertae sedis</taxon>
        <taxon>Zoopagomycota</taxon>
        <taxon>Kickxellomycotina</taxon>
        <taxon>Kickxellomycetes</taxon>
        <taxon>Kickxellales</taxon>
        <taxon>Kickxellaceae</taxon>
        <taxon>Coemansia</taxon>
    </lineage>
</organism>
<gene>
    <name evidence="1" type="ORF">H4R21_003252</name>
</gene>
<dbReference type="Proteomes" id="UP001140087">
    <property type="component" value="Unassembled WGS sequence"/>
</dbReference>
<proteinExistence type="predicted"/>
<sequence>MEYKEGICRTHRLFYEECETMRPVYNKSDYKNLWRVGAKVAADWVGHFARGQEEVSLWMTGNSVRVRSWCEGRYACEGRTQIDAAVASTSRALQTELTVVPAEFDEYSIAGAHPVELTFGLREFKAILQYAEAMAHPLSAYFEHAGAPLMLSVGTAHAASHGQRTMYSQAPDDMTAEFVLATMPAEAHSQQSFQSAPSPAGSSFSVAPPSVRRDSPQVGSFSPHAPGPVGASPMHGRDVATPTRPAVRGRIDEMSVHSEDRMSSNGAPGLRHEGNGSIYDLIDPKLVPSPSPFQSSRGSNNEHALWPRTDAGGGSPGALLNMPASAASTGRQGTPLDAQRTSQEALGRSYRLLDMPRPPAPPGVTDANPDSRAGDTQDDGDAPPGMIQTRLPFPTASAAEHPRGANVRLAVTESDAGADASSDEELEATPPPPSKRMRSLF</sequence>
<accession>A0ACC1L4A5</accession>
<comment type="caution">
    <text evidence="1">The sequence shown here is derived from an EMBL/GenBank/DDBJ whole genome shotgun (WGS) entry which is preliminary data.</text>
</comment>
<evidence type="ECO:0000313" key="2">
    <source>
        <dbReference type="Proteomes" id="UP001140087"/>
    </source>
</evidence>